<dbReference type="InterPro" id="IPR032466">
    <property type="entry name" value="Metal_Hydrolase"/>
</dbReference>
<evidence type="ECO:0000256" key="2">
    <source>
        <dbReference type="ARBA" id="ARBA00004968"/>
    </source>
</evidence>
<dbReference type="InterPro" id="IPR006680">
    <property type="entry name" value="Amidohydro-rel"/>
</dbReference>
<accession>A0A4T0MB03</accession>
<feature type="domain" description="Amidohydrolase-related" evidence="9">
    <location>
        <begin position="84"/>
        <end position="474"/>
    </location>
</feature>
<keyword evidence="6" id="KW-0479">Metal-binding</keyword>
<evidence type="ECO:0000313" key="11">
    <source>
        <dbReference type="Proteomes" id="UP000305647"/>
    </source>
</evidence>
<gene>
    <name evidence="10" type="ORF">E3Q10_00229</name>
</gene>
<dbReference type="GO" id="GO:0050897">
    <property type="term" value="F:cobalt ion binding"/>
    <property type="evidence" value="ECO:0007669"/>
    <property type="project" value="InterPro"/>
</dbReference>
<evidence type="ECO:0000259" key="9">
    <source>
        <dbReference type="Pfam" id="PF01979"/>
    </source>
</evidence>
<comment type="caution">
    <text evidence="10">The sequence shown here is derived from an EMBL/GenBank/DDBJ whole genome shotgun (WGS) entry which is preliminary data.</text>
</comment>
<evidence type="ECO:0000256" key="5">
    <source>
        <dbReference type="ARBA" id="ARBA00012863"/>
    </source>
</evidence>
<reference evidence="10 11" key="1">
    <citation type="submission" date="2019-03" db="EMBL/GenBank/DDBJ databases">
        <title>Sequencing 25 genomes of Wallemia mellicola.</title>
        <authorList>
            <person name="Gostincar C."/>
        </authorList>
    </citation>
    <scope>NUCLEOTIDE SEQUENCE [LARGE SCALE GENOMIC DNA]</scope>
    <source>
        <strain evidence="10 11">EXF-8738</strain>
    </source>
</reference>
<protein>
    <recommendedName>
        <fullName evidence="5">allantoinase</fullName>
        <ecNumber evidence="5">3.5.2.5</ecNumber>
    </recommendedName>
</protein>
<dbReference type="GO" id="GO:0004038">
    <property type="term" value="F:allantoinase activity"/>
    <property type="evidence" value="ECO:0007669"/>
    <property type="project" value="UniProtKB-EC"/>
</dbReference>
<keyword evidence="8" id="KW-0862">Zinc</keyword>
<dbReference type="GO" id="GO:0005737">
    <property type="term" value="C:cytoplasm"/>
    <property type="evidence" value="ECO:0007669"/>
    <property type="project" value="TreeGrafter"/>
</dbReference>
<evidence type="ECO:0000313" key="10">
    <source>
        <dbReference type="EMBL" id="TIC34528.1"/>
    </source>
</evidence>
<dbReference type="InterPro" id="IPR011059">
    <property type="entry name" value="Metal-dep_hydrolase_composite"/>
</dbReference>
<dbReference type="PANTHER" id="PTHR43668:SF2">
    <property type="entry name" value="ALLANTOINASE"/>
    <property type="match status" value="1"/>
</dbReference>
<comment type="subunit">
    <text evidence="4">Homotetramer.</text>
</comment>
<evidence type="ECO:0000256" key="6">
    <source>
        <dbReference type="ARBA" id="ARBA00022723"/>
    </source>
</evidence>
<dbReference type="Pfam" id="PF01979">
    <property type="entry name" value="Amidohydro_1"/>
    <property type="match status" value="1"/>
</dbReference>
<evidence type="ECO:0000256" key="4">
    <source>
        <dbReference type="ARBA" id="ARBA00011881"/>
    </source>
</evidence>
<keyword evidence="7" id="KW-0378">Hydrolase</keyword>
<dbReference type="EMBL" id="SPRO01000001">
    <property type="protein sequence ID" value="TIC34528.1"/>
    <property type="molecule type" value="Genomic_DNA"/>
</dbReference>
<dbReference type="GO" id="GO:0000256">
    <property type="term" value="P:allantoin catabolic process"/>
    <property type="evidence" value="ECO:0007669"/>
    <property type="project" value="UniProtKB-UniPathway"/>
</dbReference>
<dbReference type="Gene3D" id="3.20.20.140">
    <property type="entry name" value="Metal-dependent hydrolases"/>
    <property type="match status" value="1"/>
</dbReference>
<proteinExistence type="inferred from homology"/>
<name>A0A4T0MB03_9BASI</name>
<dbReference type="UniPathway" id="UPA00395">
    <property type="reaction ID" value="UER00653"/>
</dbReference>
<comment type="pathway">
    <text evidence="2">Nitrogen metabolism; (S)-allantoin degradation; allantoate from (S)-allantoin: step 1/1.</text>
</comment>
<dbReference type="NCBIfam" id="TIGR03178">
    <property type="entry name" value="allantoinase"/>
    <property type="match status" value="1"/>
</dbReference>
<dbReference type="InterPro" id="IPR017593">
    <property type="entry name" value="Allantoinase"/>
</dbReference>
<evidence type="ECO:0000256" key="7">
    <source>
        <dbReference type="ARBA" id="ARBA00022801"/>
    </source>
</evidence>
<dbReference type="InterPro" id="IPR018228">
    <property type="entry name" value="DNase_TatD-rel_CS"/>
</dbReference>
<dbReference type="SUPFAM" id="SSF51338">
    <property type="entry name" value="Composite domain of metallo-dependent hydrolases"/>
    <property type="match status" value="1"/>
</dbReference>
<dbReference type="EC" id="3.5.2.5" evidence="5"/>
<organism evidence="10 11">
    <name type="scientific">Wallemia mellicola</name>
    <dbReference type="NCBI Taxonomy" id="1708541"/>
    <lineage>
        <taxon>Eukaryota</taxon>
        <taxon>Fungi</taxon>
        <taxon>Dikarya</taxon>
        <taxon>Basidiomycota</taxon>
        <taxon>Wallemiomycotina</taxon>
        <taxon>Wallemiomycetes</taxon>
        <taxon>Wallemiales</taxon>
        <taxon>Wallemiaceae</taxon>
        <taxon>Wallemia</taxon>
    </lineage>
</organism>
<comment type="cofactor">
    <cofactor evidence="1">
        <name>Zn(2+)</name>
        <dbReference type="ChEBI" id="CHEBI:29105"/>
    </cofactor>
</comment>
<comment type="similarity">
    <text evidence="3">Belongs to the metallo-dependent hydrolases superfamily. Allantoinase family.</text>
</comment>
<dbReference type="InterPro" id="IPR050138">
    <property type="entry name" value="DHOase/Allantoinase_Hydrolase"/>
</dbReference>
<dbReference type="GO" id="GO:0008270">
    <property type="term" value="F:zinc ion binding"/>
    <property type="evidence" value="ECO:0007669"/>
    <property type="project" value="InterPro"/>
</dbReference>
<dbReference type="Proteomes" id="UP000305647">
    <property type="component" value="Unassembled WGS sequence"/>
</dbReference>
<dbReference type="SUPFAM" id="SSF51556">
    <property type="entry name" value="Metallo-dependent hydrolases"/>
    <property type="match status" value="1"/>
</dbReference>
<evidence type="ECO:0000256" key="1">
    <source>
        <dbReference type="ARBA" id="ARBA00001947"/>
    </source>
</evidence>
<dbReference type="PANTHER" id="PTHR43668">
    <property type="entry name" value="ALLANTOINASE"/>
    <property type="match status" value="1"/>
</dbReference>
<sequence length="496" mass="54653">MQERNLYTFAALAAVLTTLLLKYLLGSDVFTITADKALLSTSYEFQPATIQINKKTGKILDVFGGIRKDKKVGKSIHYGSSQLLLPGLVDTHVHINDPGRSEWETFDSATKAALAGGVTTLVDMPLNSIPPTTSVKGLDEKKSAALGNIHTDLAFWAGSVPGNTKELSKLLKQDGVKGFKSFMINSGVDEFKSVSPKDIEKSFKELSKSANKGHNVTMLFHAESNSKKIDKQIKKDLAGKDSRQYETYLLTHPVAYELDAIKTLIKLMKKYPLINVHIVHLSTAEALPLIRQARADGLRLTVETCYHYLYFNSEDIPDGSVKHKCAPPIRDGENNKLLWKAIKDGDIDLITSDHSPADALTKNLEEGDFLNGWGGIASLGLGLPALHKKISEDTCENNLSLGELVEFLSHKPATLAGLGDRKGLIQKGYDADFAIFEPNSTHVLQEQDLLYKNQISPYVGEEFKGRLSRTYLRGVKAYDRYQGGVLEPSKHRGIVV</sequence>
<evidence type="ECO:0000256" key="8">
    <source>
        <dbReference type="ARBA" id="ARBA00022833"/>
    </source>
</evidence>
<dbReference type="GO" id="GO:0006145">
    <property type="term" value="P:purine nucleobase catabolic process"/>
    <property type="evidence" value="ECO:0007669"/>
    <property type="project" value="TreeGrafter"/>
</dbReference>
<dbReference type="AlphaFoldDB" id="A0A4T0MB03"/>
<evidence type="ECO:0000256" key="3">
    <source>
        <dbReference type="ARBA" id="ARBA00010368"/>
    </source>
</evidence>
<dbReference type="PROSITE" id="PS01137">
    <property type="entry name" value="TATD_1"/>
    <property type="match status" value="1"/>
</dbReference>